<keyword evidence="1" id="KW-0812">Transmembrane</keyword>
<proteinExistence type="predicted"/>
<evidence type="ECO:0000313" key="3">
    <source>
        <dbReference type="Proteomes" id="UP000006339"/>
    </source>
</evidence>
<evidence type="ECO:0000256" key="1">
    <source>
        <dbReference type="SAM" id="Phobius"/>
    </source>
</evidence>
<name>A0A828Y1J1_9LEPT</name>
<keyword evidence="1" id="KW-1133">Transmembrane helix</keyword>
<dbReference type="Proteomes" id="UP000006339">
    <property type="component" value="Unassembled WGS sequence"/>
</dbReference>
<evidence type="ECO:0000313" key="2">
    <source>
        <dbReference type="EMBL" id="EKO50771.1"/>
    </source>
</evidence>
<dbReference type="EMBL" id="AKWH02000052">
    <property type="protein sequence ID" value="EKO50771.1"/>
    <property type="molecule type" value="Genomic_DNA"/>
</dbReference>
<reference evidence="2" key="1">
    <citation type="submission" date="2012-10" db="EMBL/GenBank/DDBJ databases">
        <authorList>
            <person name="Harkins D.M."/>
            <person name="Durkin A.S."/>
            <person name="Brinkac L.M."/>
            <person name="Selengut J.D."/>
            <person name="Sanka R."/>
            <person name="DePew J."/>
            <person name="Purushe J."/>
            <person name="Picardeau M."/>
            <person name="Werts C."/>
            <person name="Goarant C."/>
            <person name="Vinetz J.M."/>
            <person name="Sutton G.G."/>
            <person name="Nelson W.C."/>
            <person name="Fouts D.E."/>
        </authorList>
    </citation>
    <scope>NUCLEOTIDE SEQUENCE [LARGE SCALE GENOMIC DNA]</scope>
    <source>
        <strain evidence="2">200802841</strain>
    </source>
</reference>
<sequence>MILFFYFQLERYFEETTFCNSVFYLLPYKFIFVRFLFFSFVSNLKRERNLFF</sequence>
<keyword evidence="3" id="KW-1185">Reference proteome</keyword>
<protein>
    <submittedName>
        <fullName evidence="2">Uncharacterized protein</fullName>
    </submittedName>
</protein>
<comment type="caution">
    <text evidence="2">The sequence shown here is derived from an EMBL/GenBank/DDBJ whole genome shotgun (WGS) entry which is preliminary data.</text>
</comment>
<keyword evidence="1" id="KW-0472">Membrane</keyword>
<gene>
    <name evidence="2" type="ORF">LEP1GSC131_3239</name>
</gene>
<accession>A0A828Y1J1</accession>
<feature type="transmembrane region" description="Helical" evidence="1">
    <location>
        <begin position="22"/>
        <end position="41"/>
    </location>
</feature>
<organism evidence="2 3">
    <name type="scientific">Leptospira kirschneri str. 200802841</name>
    <dbReference type="NCBI Taxonomy" id="1193047"/>
    <lineage>
        <taxon>Bacteria</taxon>
        <taxon>Pseudomonadati</taxon>
        <taxon>Spirochaetota</taxon>
        <taxon>Spirochaetia</taxon>
        <taxon>Leptospirales</taxon>
        <taxon>Leptospiraceae</taxon>
        <taxon>Leptospira</taxon>
    </lineage>
</organism>
<dbReference type="AlphaFoldDB" id="A0A828Y1J1"/>